<dbReference type="InterPro" id="IPR027038">
    <property type="entry name" value="RanGap"/>
</dbReference>
<sequence length="410" mass="44864">MIQWLKKNEDIDPSQEPRVDFTKGSILGKTTRGGGVSVDLCKQVVGPSGIGPIMDAVAKNDNIDRFLLGNNIVTDRGAEVIANFIRQDKEKPNGGRIYNYYLAGNSISAQGIASLSDALAHDPVVTALWLKRNNLGPDGALALSNMLALNTRLEVLDLVNTNVGDAGAEHVFRALAQNPNSALRHLYFGTAGHGLATARAAATYLKSGHCKLRSLFLGLSRLGDEGAKLLAEGLRDQETIERLGLSSCLIGDVGAIALADALREGKGSKAIVSIDLGWRRGTLELGEEGNFIGDEGAMKVGELFLHSGLRSLDLTNSKMSFEGLEAFVERFVENNDRVLDVRLKQRYDGTRRNVKAEKRAKEIRQANWTKFEVALEEVKHQAERAEMERVKDALEPQHIKEIYSVYRGNM</sequence>
<dbReference type="InterPro" id="IPR032675">
    <property type="entry name" value="LRR_dom_sf"/>
</dbReference>
<protein>
    <recommendedName>
        <fullName evidence="6">RNI-like protein</fullName>
    </recommendedName>
</protein>
<dbReference type="PANTHER" id="PTHR24113">
    <property type="entry name" value="RAN GTPASE-ACTIVATING PROTEIN 1"/>
    <property type="match status" value="1"/>
</dbReference>
<evidence type="ECO:0008006" key="6">
    <source>
        <dbReference type="Google" id="ProtNLM"/>
    </source>
</evidence>
<reference evidence="4 5" key="1">
    <citation type="submission" date="2014-04" db="EMBL/GenBank/DDBJ databases">
        <authorList>
            <consortium name="DOE Joint Genome Institute"/>
            <person name="Kuo A."/>
            <person name="Girlanda M."/>
            <person name="Perotto S."/>
            <person name="Kohler A."/>
            <person name="Nagy L.G."/>
            <person name="Floudas D."/>
            <person name="Copeland A."/>
            <person name="Barry K.W."/>
            <person name="Cichocki N."/>
            <person name="Veneault-Fourrey C."/>
            <person name="LaButti K."/>
            <person name="Lindquist E.A."/>
            <person name="Lipzen A."/>
            <person name="Lundell T."/>
            <person name="Morin E."/>
            <person name="Murat C."/>
            <person name="Sun H."/>
            <person name="Tunlid A."/>
            <person name="Henrissat B."/>
            <person name="Grigoriev I.V."/>
            <person name="Hibbett D.S."/>
            <person name="Martin F."/>
            <person name="Nordberg H.P."/>
            <person name="Cantor M.N."/>
            <person name="Hua S.X."/>
        </authorList>
    </citation>
    <scope>NUCLEOTIDE SEQUENCE [LARGE SCALE GENOMIC DNA]</scope>
    <source>
        <strain evidence="4 5">MUT 4182</strain>
    </source>
</reference>
<dbReference type="Pfam" id="PF13516">
    <property type="entry name" value="LRR_6"/>
    <property type="match status" value="3"/>
</dbReference>
<evidence type="ECO:0000256" key="1">
    <source>
        <dbReference type="ARBA" id="ARBA00022468"/>
    </source>
</evidence>
<reference evidence="5" key="2">
    <citation type="submission" date="2015-01" db="EMBL/GenBank/DDBJ databases">
        <title>Evolutionary Origins and Diversification of the Mycorrhizal Mutualists.</title>
        <authorList>
            <consortium name="DOE Joint Genome Institute"/>
            <consortium name="Mycorrhizal Genomics Consortium"/>
            <person name="Kohler A."/>
            <person name="Kuo A."/>
            <person name="Nagy L.G."/>
            <person name="Floudas D."/>
            <person name="Copeland A."/>
            <person name="Barry K.W."/>
            <person name="Cichocki N."/>
            <person name="Veneault-Fourrey C."/>
            <person name="LaButti K."/>
            <person name="Lindquist E.A."/>
            <person name="Lipzen A."/>
            <person name="Lundell T."/>
            <person name="Morin E."/>
            <person name="Murat C."/>
            <person name="Riley R."/>
            <person name="Ohm R."/>
            <person name="Sun H."/>
            <person name="Tunlid A."/>
            <person name="Henrissat B."/>
            <person name="Grigoriev I.V."/>
            <person name="Hibbett D.S."/>
            <person name="Martin F."/>
        </authorList>
    </citation>
    <scope>NUCLEOTIDE SEQUENCE [LARGE SCALE GENOMIC DNA]</scope>
    <source>
        <strain evidence="5">MUT 4182</strain>
    </source>
</reference>
<dbReference type="Gene3D" id="3.80.10.10">
    <property type="entry name" value="Ribonuclease Inhibitor"/>
    <property type="match status" value="2"/>
</dbReference>
<evidence type="ECO:0000256" key="2">
    <source>
        <dbReference type="ARBA" id="ARBA00022614"/>
    </source>
</evidence>
<dbReference type="AlphaFoldDB" id="A0A0C3LSI1"/>
<dbReference type="GO" id="GO:0005096">
    <property type="term" value="F:GTPase activator activity"/>
    <property type="evidence" value="ECO:0007669"/>
    <property type="project" value="UniProtKB-KW"/>
</dbReference>
<dbReference type="STRING" id="1051891.A0A0C3LSI1"/>
<keyword evidence="5" id="KW-1185">Reference proteome</keyword>
<dbReference type="GO" id="GO:0005634">
    <property type="term" value="C:nucleus"/>
    <property type="evidence" value="ECO:0007669"/>
    <property type="project" value="TreeGrafter"/>
</dbReference>
<proteinExistence type="predicted"/>
<dbReference type="GO" id="GO:0005829">
    <property type="term" value="C:cytosol"/>
    <property type="evidence" value="ECO:0007669"/>
    <property type="project" value="TreeGrafter"/>
</dbReference>
<keyword evidence="3" id="KW-0677">Repeat</keyword>
<name>A0A0C3LSI1_9AGAM</name>
<evidence type="ECO:0000313" key="4">
    <source>
        <dbReference type="EMBL" id="KIO24322.1"/>
    </source>
</evidence>
<gene>
    <name evidence="4" type="ORF">M407DRAFT_77100</name>
</gene>
<dbReference type="Proteomes" id="UP000054248">
    <property type="component" value="Unassembled WGS sequence"/>
</dbReference>
<evidence type="ECO:0000313" key="5">
    <source>
        <dbReference type="Proteomes" id="UP000054248"/>
    </source>
</evidence>
<dbReference type="GO" id="GO:0031267">
    <property type="term" value="F:small GTPase binding"/>
    <property type="evidence" value="ECO:0007669"/>
    <property type="project" value="TreeGrafter"/>
</dbReference>
<dbReference type="SUPFAM" id="SSF52047">
    <property type="entry name" value="RNI-like"/>
    <property type="match status" value="1"/>
</dbReference>
<evidence type="ECO:0000256" key="3">
    <source>
        <dbReference type="ARBA" id="ARBA00022737"/>
    </source>
</evidence>
<dbReference type="SMART" id="SM00368">
    <property type="entry name" value="LRR_RI"/>
    <property type="match status" value="7"/>
</dbReference>
<keyword evidence="2" id="KW-0433">Leucine-rich repeat</keyword>
<dbReference type="EMBL" id="KN823063">
    <property type="protein sequence ID" value="KIO24322.1"/>
    <property type="molecule type" value="Genomic_DNA"/>
</dbReference>
<accession>A0A0C3LSI1</accession>
<dbReference type="GO" id="GO:0006913">
    <property type="term" value="P:nucleocytoplasmic transport"/>
    <property type="evidence" value="ECO:0007669"/>
    <property type="project" value="TreeGrafter"/>
</dbReference>
<organism evidence="4 5">
    <name type="scientific">Tulasnella calospora MUT 4182</name>
    <dbReference type="NCBI Taxonomy" id="1051891"/>
    <lineage>
        <taxon>Eukaryota</taxon>
        <taxon>Fungi</taxon>
        <taxon>Dikarya</taxon>
        <taxon>Basidiomycota</taxon>
        <taxon>Agaricomycotina</taxon>
        <taxon>Agaricomycetes</taxon>
        <taxon>Cantharellales</taxon>
        <taxon>Tulasnellaceae</taxon>
        <taxon>Tulasnella</taxon>
    </lineage>
</organism>
<dbReference type="PANTHER" id="PTHR24113:SF12">
    <property type="entry name" value="RAN GTPASE-ACTIVATING PROTEIN 1"/>
    <property type="match status" value="1"/>
</dbReference>
<dbReference type="HOGENOM" id="CLU_017147_5_3_1"/>
<dbReference type="GO" id="GO:0048471">
    <property type="term" value="C:perinuclear region of cytoplasm"/>
    <property type="evidence" value="ECO:0007669"/>
    <property type="project" value="TreeGrafter"/>
</dbReference>
<keyword evidence="1" id="KW-0343">GTPase activation</keyword>
<dbReference type="InterPro" id="IPR001611">
    <property type="entry name" value="Leu-rich_rpt"/>
</dbReference>
<dbReference type="OrthoDB" id="333024at2759"/>